<proteinExistence type="predicted"/>
<feature type="signal peptide" evidence="1">
    <location>
        <begin position="1"/>
        <end position="19"/>
    </location>
</feature>
<dbReference type="InterPro" id="IPR047263">
    <property type="entry name" value="HNL-like_cupin"/>
</dbReference>
<name>A0A8X8FJJ8_9GAMM</name>
<evidence type="ECO:0000256" key="1">
    <source>
        <dbReference type="SAM" id="SignalP"/>
    </source>
</evidence>
<feature type="domain" description="Cupin type-2" evidence="2">
    <location>
        <begin position="67"/>
        <end position="133"/>
    </location>
</feature>
<accession>A0A8X8FJJ8</accession>
<organism evidence="3 4">
    <name type="scientific">Stenotrophomonas lacuserhaii</name>
    <dbReference type="NCBI Taxonomy" id="2760084"/>
    <lineage>
        <taxon>Bacteria</taxon>
        <taxon>Pseudomonadati</taxon>
        <taxon>Pseudomonadota</taxon>
        <taxon>Gammaproteobacteria</taxon>
        <taxon>Lysobacterales</taxon>
        <taxon>Lysobacteraceae</taxon>
        <taxon>Stenotrophomonas</taxon>
    </lineage>
</organism>
<sequence>MIRLILGTALAAAAPFAQADSEVAGGQTIIRKGTRPSVTGPADRFTGHVRVDPLFAADEEIPASAAYVTFEPGARSAWHVHPAGQRLVVVAGAGLTQQWGKAVQEIHPGDVVVCPAGVKHWHGAAPDSPMTHLAMGGVSEGKVVQWMEAVTDDQYHAR</sequence>
<dbReference type="InterPro" id="IPR011051">
    <property type="entry name" value="RmlC_Cupin_sf"/>
</dbReference>
<feature type="chain" id="PRO_5036469072" evidence="1">
    <location>
        <begin position="20"/>
        <end position="158"/>
    </location>
</feature>
<reference evidence="3 4" key="1">
    <citation type="submission" date="2020-08" db="EMBL/GenBank/DDBJ databases">
        <title>A Genomic Blueprint of the Chicken Gut Microbiome.</title>
        <authorList>
            <person name="Gilroy R."/>
            <person name="Ravi A."/>
            <person name="Getino M."/>
            <person name="Pursley I."/>
            <person name="Horton D.L."/>
            <person name="Alikhan N.-F."/>
            <person name="Baker D."/>
            <person name="Gharbi K."/>
            <person name="Hall N."/>
            <person name="Watson M."/>
            <person name="Adriaenssens E.M."/>
            <person name="Foster-Nyarko E."/>
            <person name="Jarju S."/>
            <person name="Secka A."/>
            <person name="Antonio M."/>
            <person name="Oren A."/>
            <person name="Chaudhuri R."/>
            <person name="La Ragione R.M."/>
            <person name="Hildebrand F."/>
            <person name="Pallen M.J."/>
        </authorList>
    </citation>
    <scope>NUCLEOTIDE SEQUENCE [LARGE SCALE GENOMIC DNA]</scope>
    <source>
        <strain evidence="3 4">Sa5BUN4</strain>
    </source>
</reference>
<protein>
    <submittedName>
        <fullName evidence="3">Cupin domain-containing protein</fullName>
    </submittedName>
</protein>
<dbReference type="InterPro" id="IPR014710">
    <property type="entry name" value="RmlC-like_jellyroll"/>
</dbReference>
<comment type="caution">
    <text evidence="3">The sequence shown here is derived from an EMBL/GenBank/DDBJ whole genome shotgun (WGS) entry which is preliminary data.</text>
</comment>
<dbReference type="Gene3D" id="2.60.120.10">
    <property type="entry name" value="Jelly Rolls"/>
    <property type="match status" value="1"/>
</dbReference>
<evidence type="ECO:0000259" key="2">
    <source>
        <dbReference type="Pfam" id="PF07883"/>
    </source>
</evidence>
<dbReference type="CDD" id="cd02233">
    <property type="entry name" value="cupin_HNL-like"/>
    <property type="match status" value="1"/>
</dbReference>
<gene>
    <name evidence="3" type="ORF">H9654_02145</name>
</gene>
<dbReference type="PANTHER" id="PTHR43698">
    <property type="entry name" value="RIBD C-TERMINAL DOMAIN CONTAINING PROTEIN"/>
    <property type="match status" value="1"/>
</dbReference>
<dbReference type="EMBL" id="JACSQS010000001">
    <property type="protein sequence ID" value="MBD7952993.1"/>
    <property type="molecule type" value="Genomic_DNA"/>
</dbReference>
<dbReference type="Proteomes" id="UP000636938">
    <property type="component" value="Unassembled WGS sequence"/>
</dbReference>
<dbReference type="RefSeq" id="WP_191768640.1">
    <property type="nucleotide sequence ID" value="NZ_JACSQS010000001.1"/>
</dbReference>
<keyword evidence="1" id="KW-0732">Signal</keyword>
<evidence type="ECO:0000313" key="3">
    <source>
        <dbReference type="EMBL" id="MBD7952993.1"/>
    </source>
</evidence>
<keyword evidence="4" id="KW-1185">Reference proteome</keyword>
<dbReference type="SUPFAM" id="SSF51182">
    <property type="entry name" value="RmlC-like cupins"/>
    <property type="match status" value="1"/>
</dbReference>
<dbReference type="Pfam" id="PF07883">
    <property type="entry name" value="Cupin_2"/>
    <property type="match status" value="1"/>
</dbReference>
<dbReference type="PANTHER" id="PTHR43698:SF1">
    <property type="entry name" value="BLL4564 PROTEIN"/>
    <property type="match status" value="1"/>
</dbReference>
<dbReference type="InterPro" id="IPR013096">
    <property type="entry name" value="Cupin_2"/>
</dbReference>
<evidence type="ECO:0000313" key="4">
    <source>
        <dbReference type="Proteomes" id="UP000636938"/>
    </source>
</evidence>
<dbReference type="AlphaFoldDB" id="A0A8X8FJJ8"/>